<dbReference type="EMBL" id="CADCXU010007123">
    <property type="protein sequence ID" value="CAA9998484.1"/>
    <property type="molecule type" value="Genomic_DNA"/>
</dbReference>
<feature type="compositionally biased region" description="Basic and acidic residues" evidence="1">
    <location>
        <begin position="82"/>
        <end position="91"/>
    </location>
</feature>
<evidence type="ECO:0000313" key="3">
    <source>
        <dbReference type="Proteomes" id="UP000479000"/>
    </source>
</evidence>
<keyword evidence="3" id="KW-1185">Reference proteome</keyword>
<dbReference type="AlphaFoldDB" id="A0A6H5G8E7"/>
<feature type="region of interest" description="Disordered" evidence="1">
    <location>
        <begin position="101"/>
        <end position="120"/>
    </location>
</feature>
<feature type="compositionally biased region" description="Basic and acidic residues" evidence="1">
    <location>
        <begin position="101"/>
        <end position="113"/>
    </location>
</feature>
<evidence type="ECO:0000313" key="2">
    <source>
        <dbReference type="EMBL" id="CAA9998484.1"/>
    </source>
</evidence>
<protein>
    <submittedName>
        <fullName evidence="2">Uncharacterized protein</fullName>
    </submittedName>
</protein>
<reference evidence="2 3" key="1">
    <citation type="submission" date="2020-02" db="EMBL/GenBank/DDBJ databases">
        <authorList>
            <person name="Ferguson B K."/>
        </authorList>
    </citation>
    <scope>NUCLEOTIDE SEQUENCE [LARGE SCALE GENOMIC DNA]</scope>
</reference>
<feature type="compositionally biased region" description="Basic and acidic residues" evidence="1">
    <location>
        <begin position="43"/>
        <end position="74"/>
    </location>
</feature>
<feature type="non-terminal residue" evidence="2">
    <location>
        <position position="153"/>
    </location>
</feature>
<proteinExistence type="predicted"/>
<evidence type="ECO:0000256" key="1">
    <source>
        <dbReference type="SAM" id="MobiDB-lite"/>
    </source>
</evidence>
<accession>A0A6H5G8E7</accession>
<dbReference type="Proteomes" id="UP000479000">
    <property type="component" value="Unassembled WGS sequence"/>
</dbReference>
<organism evidence="2 3">
    <name type="scientific">Nesidiocoris tenuis</name>
    <dbReference type="NCBI Taxonomy" id="355587"/>
    <lineage>
        <taxon>Eukaryota</taxon>
        <taxon>Metazoa</taxon>
        <taxon>Ecdysozoa</taxon>
        <taxon>Arthropoda</taxon>
        <taxon>Hexapoda</taxon>
        <taxon>Insecta</taxon>
        <taxon>Pterygota</taxon>
        <taxon>Neoptera</taxon>
        <taxon>Paraneoptera</taxon>
        <taxon>Hemiptera</taxon>
        <taxon>Heteroptera</taxon>
        <taxon>Panheteroptera</taxon>
        <taxon>Cimicomorpha</taxon>
        <taxon>Miridae</taxon>
        <taxon>Dicyphina</taxon>
        <taxon>Nesidiocoris</taxon>
    </lineage>
</organism>
<gene>
    <name evidence="2" type="ORF">NTEN_LOCUS4767</name>
</gene>
<feature type="region of interest" description="Disordered" evidence="1">
    <location>
        <begin position="43"/>
        <end position="91"/>
    </location>
</feature>
<name>A0A6H5G8E7_9HEMI</name>
<sequence>MDNPALSLDENGLIAAANFERDKIENGVETVVKSNENPPAIIEKRPDIIEKPPEVIEKTPEIVEKRPDIIEKPPEVIGKPPEIIEKRPEIIEKPPEIRVTVEDGDENESKKIPIDGSIAKTTEKLNSENLANHESTKPAVIIPSEQKQVVKNK</sequence>
<feature type="region of interest" description="Disordered" evidence="1">
    <location>
        <begin position="126"/>
        <end position="153"/>
    </location>
</feature>